<name>A0A022R8N7_ERYGU</name>
<reference evidence="1 2" key="1">
    <citation type="journal article" date="2013" name="Proc. Natl. Acad. Sci. U.S.A.">
        <title>Fine-scale variation in meiotic recombination in Mimulus inferred from population shotgun sequencing.</title>
        <authorList>
            <person name="Hellsten U."/>
            <person name="Wright K.M."/>
            <person name="Jenkins J."/>
            <person name="Shu S."/>
            <person name="Yuan Y."/>
            <person name="Wessler S.R."/>
            <person name="Schmutz J."/>
            <person name="Willis J.H."/>
            <person name="Rokhsar D.S."/>
        </authorList>
    </citation>
    <scope>NUCLEOTIDE SEQUENCE [LARGE SCALE GENOMIC DNA]</scope>
    <source>
        <strain evidence="2">cv. DUN x IM62</strain>
    </source>
</reference>
<protein>
    <submittedName>
        <fullName evidence="1">Uncharacterized protein</fullName>
    </submittedName>
</protein>
<dbReference type="EMBL" id="KI630592">
    <property type="protein sequence ID" value="EYU36359.1"/>
    <property type="molecule type" value="Genomic_DNA"/>
</dbReference>
<evidence type="ECO:0000313" key="1">
    <source>
        <dbReference type="EMBL" id="EYU36359.1"/>
    </source>
</evidence>
<gene>
    <name evidence="1" type="ORF">MIMGU_mgv1a024094mg</name>
</gene>
<proteinExistence type="predicted"/>
<dbReference type="eggNOG" id="ENOG502S16S">
    <property type="taxonomic scope" value="Eukaryota"/>
</dbReference>
<evidence type="ECO:0000313" key="2">
    <source>
        <dbReference type="Proteomes" id="UP000030748"/>
    </source>
</evidence>
<dbReference type="STRING" id="4155.A0A022R8N7"/>
<sequence>MAISLLVEESVTNQEIARYWKQRRTVEDEHFYAAIKASARLRARNLSDYEYRKFQELLEDDEFVKEDENKETRVGIKDWWTKSKYAYLNEPAAMKVDNQRRRRRRSYTYLPQNFICKFGVKYNLYSI</sequence>
<keyword evidence="2" id="KW-1185">Reference proteome</keyword>
<accession>A0A022R8N7</accession>
<dbReference type="AlphaFoldDB" id="A0A022R8N7"/>
<dbReference type="PANTHER" id="PTHR33872">
    <property type="entry name" value="DNA POLYMERASE EPSILON CATALYTIC SUBUNIT A"/>
    <property type="match status" value="1"/>
</dbReference>
<organism evidence="1 2">
    <name type="scientific">Erythranthe guttata</name>
    <name type="common">Yellow monkey flower</name>
    <name type="synonym">Mimulus guttatus</name>
    <dbReference type="NCBI Taxonomy" id="4155"/>
    <lineage>
        <taxon>Eukaryota</taxon>
        <taxon>Viridiplantae</taxon>
        <taxon>Streptophyta</taxon>
        <taxon>Embryophyta</taxon>
        <taxon>Tracheophyta</taxon>
        <taxon>Spermatophyta</taxon>
        <taxon>Magnoliopsida</taxon>
        <taxon>eudicotyledons</taxon>
        <taxon>Gunneridae</taxon>
        <taxon>Pentapetalae</taxon>
        <taxon>asterids</taxon>
        <taxon>lamiids</taxon>
        <taxon>Lamiales</taxon>
        <taxon>Phrymaceae</taxon>
        <taxon>Erythranthe</taxon>
    </lineage>
</organism>
<dbReference type="Proteomes" id="UP000030748">
    <property type="component" value="Unassembled WGS sequence"/>
</dbReference>
<dbReference type="PANTHER" id="PTHR33872:SF7">
    <property type="entry name" value="OSJNBA0084K11.10-LIKE PROTEIN"/>
    <property type="match status" value="1"/>
</dbReference>